<evidence type="ECO:0000313" key="3">
    <source>
        <dbReference type="Proteomes" id="UP000729402"/>
    </source>
</evidence>
<organism evidence="2 3">
    <name type="scientific">Zizania palustris</name>
    <name type="common">Northern wild rice</name>
    <dbReference type="NCBI Taxonomy" id="103762"/>
    <lineage>
        <taxon>Eukaryota</taxon>
        <taxon>Viridiplantae</taxon>
        <taxon>Streptophyta</taxon>
        <taxon>Embryophyta</taxon>
        <taxon>Tracheophyta</taxon>
        <taxon>Spermatophyta</taxon>
        <taxon>Magnoliopsida</taxon>
        <taxon>Liliopsida</taxon>
        <taxon>Poales</taxon>
        <taxon>Poaceae</taxon>
        <taxon>BOP clade</taxon>
        <taxon>Oryzoideae</taxon>
        <taxon>Oryzeae</taxon>
        <taxon>Zizaniinae</taxon>
        <taxon>Zizania</taxon>
    </lineage>
</organism>
<reference evidence="2" key="2">
    <citation type="submission" date="2021-02" db="EMBL/GenBank/DDBJ databases">
        <authorList>
            <person name="Kimball J.A."/>
            <person name="Haas M.W."/>
            <person name="Macchietto M."/>
            <person name="Kono T."/>
            <person name="Duquette J."/>
            <person name="Shao M."/>
        </authorList>
    </citation>
    <scope>NUCLEOTIDE SEQUENCE</scope>
    <source>
        <tissue evidence="2">Fresh leaf tissue</tissue>
    </source>
</reference>
<dbReference type="EMBL" id="JAAALK010000282">
    <property type="protein sequence ID" value="KAG8081386.1"/>
    <property type="molecule type" value="Genomic_DNA"/>
</dbReference>
<proteinExistence type="predicted"/>
<comment type="caution">
    <text evidence="2">The sequence shown here is derived from an EMBL/GenBank/DDBJ whole genome shotgun (WGS) entry which is preliminary data.</text>
</comment>
<dbReference type="Proteomes" id="UP000729402">
    <property type="component" value="Unassembled WGS sequence"/>
</dbReference>
<protein>
    <submittedName>
        <fullName evidence="2">Uncharacterized protein</fullName>
    </submittedName>
</protein>
<reference evidence="2" key="1">
    <citation type="journal article" date="2021" name="bioRxiv">
        <title>Whole Genome Assembly and Annotation of Northern Wild Rice, Zizania palustris L., Supports a Whole Genome Duplication in the Zizania Genus.</title>
        <authorList>
            <person name="Haas M."/>
            <person name="Kono T."/>
            <person name="Macchietto M."/>
            <person name="Millas R."/>
            <person name="McGilp L."/>
            <person name="Shao M."/>
            <person name="Duquette J."/>
            <person name="Hirsch C.N."/>
            <person name="Kimball J."/>
        </authorList>
    </citation>
    <scope>NUCLEOTIDE SEQUENCE</scope>
    <source>
        <tissue evidence="2">Fresh leaf tissue</tissue>
    </source>
</reference>
<name>A0A8J5STT6_ZIZPA</name>
<accession>A0A8J5STT6</accession>
<feature type="region of interest" description="Disordered" evidence="1">
    <location>
        <begin position="28"/>
        <end position="89"/>
    </location>
</feature>
<gene>
    <name evidence="2" type="ORF">GUJ93_ZPchr0007g5101</name>
</gene>
<sequence>MTGRSEVVSGRHAEAEVRRAEVAVRRCSGGNTRRETTMARRCSGGGTGRARQRPTVLVRWQWGRGASDGSGAQEGRSTRRCGQGKDFPY</sequence>
<evidence type="ECO:0000256" key="1">
    <source>
        <dbReference type="SAM" id="MobiDB-lite"/>
    </source>
</evidence>
<keyword evidence="3" id="KW-1185">Reference proteome</keyword>
<evidence type="ECO:0000313" key="2">
    <source>
        <dbReference type="EMBL" id="KAG8081386.1"/>
    </source>
</evidence>
<dbReference type="AlphaFoldDB" id="A0A8J5STT6"/>